<keyword evidence="2" id="KW-0808">Transferase</keyword>
<comment type="caution">
    <text evidence="5">The sequence shown here is derived from an EMBL/GenBank/DDBJ whole genome shotgun (WGS) entry which is preliminary data.</text>
</comment>
<dbReference type="InterPro" id="IPR040771">
    <property type="entry name" value="TLP1_add_C"/>
</dbReference>
<dbReference type="NCBIfam" id="NF006103">
    <property type="entry name" value="PRK08257.1-1"/>
    <property type="match status" value="1"/>
</dbReference>
<evidence type="ECO:0000259" key="4">
    <source>
        <dbReference type="Pfam" id="PF18313"/>
    </source>
</evidence>
<dbReference type="Gene3D" id="3.40.47.10">
    <property type="match status" value="1"/>
</dbReference>
<reference evidence="6" key="1">
    <citation type="journal article" date="2019" name="Int. J. Syst. Evol. Microbiol.">
        <title>The Global Catalogue of Microorganisms (GCM) 10K type strain sequencing project: providing services to taxonomists for standard genome sequencing and annotation.</title>
        <authorList>
            <consortium name="The Broad Institute Genomics Platform"/>
            <consortium name="The Broad Institute Genome Sequencing Center for Infectious Disease"/>
            <person name="Wu L."/>
            <person name="Ma J."/>
        </authorList>
    </citation>
    <scope>NUCLEOTIDE SEQUENCE [LARGE SCALE GENOMIC DNA]</scope>
    <source>
        <strain evidence="6">JCM 10411</strain>
    </source>
</reference>
<dbReference type="SUPFAM" id="SSF53901">
    <property type="entry name" value="Thiolase-like"/>
    <property type="match status" value="2"/>
</dbReference>
<keyword evidence="3" id="KW-0012">Acyltransferase</keyword>
<dbReference type="PANTHER" id="PTHR18919:SF139">
    <property type="entry name" value="THIOLASE-LIKE PROTEIN TYPE 1 ADDITIONAL C-TERMINAL DOMAIN-CONTAINING PROTEIN"/>
    <property type="match status" value="1"/>
</dbReference>
<dbReference type="Pfam" id="PF18313">
    <property type="entry name" value="TLP1_add_C"/>
    <property type="match status" value="1"/>
</dbReference>
<dbReference type="CDD" id="cd00829">
    <property type="entry name" value="SCP-x_thiolase"/>
    <property type="match status" value="1"/>
</dbReference>
<gene>
    <name evidence="5" type="ORF">ACFPZI_18000</name>
</gene>
<dbReference type="Proteomes" id="UP001596180">
    <property type="component" value="Unassembled WGS sequence"/>
</dbReference>
<evidence type="ECO:0000256" key="2">
    <source>
        <dbReference type="ARBA" id="ARBA00022679"/>
    </source>
</evidence>
<proteinExistence type="inferred from homology"/>
<dbReference type="InterPro" id="IPR016039">
    <property type="entry name" value="Thiolase-like"/>
</dbReference>
<feature type="domain" description="Thiolase-like protein type 1 additional C-terminal" evidence="4">
    <location>
        <begin position="409"/>
        <end position="489"/>
    </location>
</feature>
<evidence type="ECO:0000256" key="1">
    <source>
        <dbReference type="ARBA" id="ARBA00010982"/>
    </source>
</evidence>
<organism evidence="5 6">
    <name type="scientific">Streptomyces chlorus</name>
    <dbReference type="NCBI Taxonomy" id="887452"/>
    <lineage>
        <taxon>Bacteria</taxon>
        <taxon>Bacillati</taxon>
        <taxon>Actinomycetota</taxon>
        <taxon>Actinomycetes</taxon>
        <taxon>Kitasatosporales</taxon>
        <taxon>Streptomycetaceae</taxon>
        <taxon>Streptomyces</taxon>
    </lineage>
</organism>
<dbReference type="RefSeq" id="WP_381364180.1">
    <property type="nucleotide sequence ID" value="NZ_JBHSOA010000037.1"/>
</dbReference>
<dbReference type="PANTHER" id="PTHR18919">
    <property type="entry name" value="ACETYL-COA C-ACYLTRANSFERASE"/>
    <property type="match status" value="1"/>
</dbReference>
<evidence type="ECO:0000313" key="6">
    <source>
        <dbReference type="Proteomes" id="UP001596180"/>
    </source>
</evidence>
<protein>
    <submittedName>
        <fullName evidence="5">Acetyl-CoA acetyltransferase</fullName>
    </submittedName>
</protein>
<evidence type="ECO:0000313" key="5">
    <source>
        <dbReference type="EMBL" id="MFC5853630.1"/>
    </source>
</evidence>
<sequence length="501" mass="53586">MNLDPRTPVLVGTGQVDLRDDPLEPVDLLAAAAREAERDSGGTSLLKSLDSVRLVRMLSWRYRDPGALLAERVGASPRDTGYTADGGNNPQALLNGAALDIAAGRADVVLLGGAEAWRTRMRLRANGERPAWTVQEETLPAAPLLGSAGPLLGQGEKRIGLEPPSWVYPLFEQAHRIDAGRTVAEQLRVSAELWAGFSRVAADNPHAWIRRAHTAEEILTPSESNRWIAWPYPKLMNSNNMVEQGAALLLCSVEAARRHGVPSERWIFPQAGAEANDTLELGERGALHRSPAIRISGRRALELAGTDADSVDLVDVYSCFPSAVQIAARELGLALDDASRPLTVTGGLTFAGGPWNNYVSHSIATMASRLRAAPGTVGLVTANGGYLTKHAMGVYGTEPPRAGFRAQNVQAEVEREPRTRALTQWEGTGSLEAWTVLHDRAGSPERAFLSVRTPEGGRTLAVCQEADDLAGMTRRELAGAPVRVALDGTARLEDGEGPGTG</sequence>
<evidence type="ECO:0000256" key="3">
    <source>
        <dbReference type="ARBA" id="ARBA00023315"/>
    </source>
</evidence>
<dbReference type="Gene3D" id="2.40.50.840">
    <property type="match status" value="1"/>
</dbReference>
<accession>A0ABW1DZQ7</accession>
<keyword evidence="6" id="KW-1185">Reference proteome</keyword>
<comment type="similarity">
    <text evidence="1">Belongs to the thiolase-like superfamily. Thiolase family.</text>
</comment>
<name>A0ABW1DZQ7_9ACTN</name>
<dbReference type="EMBL" id="JBHSOA010000037">
    <property type="protein sequence ID" value="MFC5853630.1"/>
    <property type="molecule type" value="Genomic_DNA"/>
</dbReference>